<reference evidence="1" key="1">
    <citation type="submission" date="2021-07" db="EMBL/GenBank/DDBJ databases">
        <authorList>
            <person name="Branca A.L. A."/>
        </authorList>
    </citation>
    <scope>NUCLEOTIDE SEQUENCE</scope>
</reference>
<gene>
    <name evidence="1" type="ORF">PSALAMII_LOCUS3955</name>
</gene>
<protein>
    <submittedName>
        <fullName evidence="1">Uncharacterized protein</fullName>
    </submittedName>
</protein>
<evidence type="ECO:0000313" key="1">
    <source>
        <dbReference type="EMBL" id="CAG8362823.1"/>
    </source>
</evidence>
<sequence length="317" mass="35602">MMSGWHGYRTKSICGMLGRFRLHSKPPNISRIVLGLYIHDAELAKLHHHEPLLRHSLSRLPQISSNELFAASTANSWKTLMIRSRYQPPSPAHTNLCSSTPEFASLGMLESVSALAREEFPDVLQCHTLLTTWYTQYALVYKPASWLSLLILWHSIFMSLHVDFNILELALGRDGDQASQKALPHAQKWIHSPDAKRCLLHAMLLQNHCESLPMGTESAIHLPLSLYHCGIVWAAFMCFSEQNSDAIIVDAADYLQFEELHLSGAGDLMNFGVLVPSRLALGSVFRVVGLLQRIGHWKISKSLASTLLGIIETREYL</sequence>
<proteinExistence type="predicted"/>
<evidence type="ECO:0000313" key="2">
    <source>
        <dbReference type="Proteomes" id="UP001152649"/>
    </source>
</evidence>
<organism evidence="1 2">
    <name type="scientific">Penicillium salamii</name>
    <dbReference type="NCBI Taxonomy" id="1612424"/>
    <lineage>
        <taxon>Eukaryota</taxon>
        <taxon>Fungi</taxon>
        <taxon>Dikarya</taxon>
        <taxon>Ascomycota</taxon>
        <taxon>Pezizomycotina</taxon>
        <taxon>Eurotiomycetes</taxon>
        <taxon>Eurotiomycetidae</taxon>
        <taxon>Eurotiales</taxon>
        <taxon>Aspergillaceae</taxon>
        <taxon>Penicillium</taxon>
    </lineage>
</organism>
<name>A0A9W4IYZ0_9EURO</name>
<dbReference type="EMBL" id="CAJVPG010000144">
    <property type="protein sequence ID" value="CAG8362823.1"/>
    <property type="molecule type" value="Genomic_DNA"/>
</dbReference>
<accession>A0A9W4IYZ0</accession>
<keyword evidence="2" id="KW-1185">Reference proteome</keyword>
<comment type="caution">
    <text evidence="1">The sequence shown here is derived from an EMBL/GenBank/DDBJ whole genome shotgun (WGS) entry which is preliminary data.</text>
</comment>
<dbReference type="Proteomes" id="UP001152649">
    <property type="component" value="Unassembled WGS sequence"/>
</dbReference>
<dbReference type="AlphaFoldDB" id="A0A9W4IYZ0"/>
<dbReference type="OrthoDB" id="9983560at2759"/>